<dbReference type="EMBL" id="FNJQ01000004">
    <property type="protein sequence ID" value="SDP00858.1"/>
    <property type="molecule type" value="Genomic_DNA"/>
</dbReference>
<dbReference type="AlphaFoldDB" id="A0A1H0P830"/>
<reference evidence="1 2" key="1">
    <citation type="submission" date="2016-10" db="EMBL/GenBank/DDBJ databases">
        <authorList>
            <person name="de Groot N.N."/>
        </authorList>
    </citation>
    <scope>NUCLEOTIDE SEQUENCE [LARGE SCALE GENOMIC DNA]</scope>
    <source>
        <strain evidence="1 2">S137</strain>
    </source>
</reference>
<sequence>MSKTTYTTVQGDMWDIIALKVYRDENCMSYLLEANQAYKDTAVFPAGVEIACPDLPATASQLLPPWRR</sequence>
<accession>A0A1H0P830</accession>
<evidence type="ECO:0000313" key="2">
    <source>
        <dbReference type="Proteomes" id="UP000182412"/>
    </source>
</evidence>
<dbReference type="Proteomes" id="UP000182412">
    <property type="component" value="Unassembled WGS sequence"/>
</dbReference>
<dbReference type="OrthoDB" id="2941457at2"/>
<dbReference type="Pfam" id="PF05489">
    <property type="entry name" value="Phage_tail_X"/>
    <property type="match status" value="1"/>
</dbReference>
<protein>
    <submittedName>
        <fullName evidence="1">p2-like prophage tail protein X</fullName>
    </submittedName>
</protein>
<organism evidence="1 2">
    <name type="scientific">Selenomonas ruminantium</name>
    <dbReference type="NCBI Taxonomy" id="971"/>
    <lineage>
        <taxon>Bacteria</taxon>
        <taxon>Bacillati</taxon>
        <taxon>Bacillota</taxon>
        <taxon>Negativicutes</taxon>
        <taxon>Selenomonadales</taxon>
        <taxon>Selenomonadaceae</taxon>
        <taxon>Selenomonas</taxon>
    </lineage>
</organism>
<name>A0A1H0P830_SELRU</name>
<dbReference type="RefSeq" id="WP_074571487.1">
    <property type="nucleotide sequence ID" value="NZ_FNJQ01000004.1"/>
</dbReference>
<gene>
    <name evidence="1" type="ORF">SAMN05216366_104142</name>
</gene>
<dbReference type="InterPro" id="IPR008861">
    <property type="entry name" value="GpX-like"/>
</dbReference>
<evidence type="ECO:0000313" key="1">
    <source>
        <dbReference type="EMBL" id="SDP00858.1"/>
    </source>
</evidence>
<proteinExistence type="predicted"/>